<evidence type="ECO:0000313" key="2">
    <source>
        <dbReference type="EMBL" id="KAH3678626.1"/>
    </source>
</evidence>
<gene>
    <name evidence="2" type="ORF">OGATHE_000176</name>
</gene>
<reference evidence="2" key="2">
    <citation type="submission" date="2021-01" db="EMBL/GenBank/DDBJ databases">
        <authorList>
            <person name="Schikora-Tamarit M.A."/>
        </authorList>
    </citation>
    <scope>NUCLEOTIDE SEQUENCE</scope>
    <source>
        <strain evidence="2">NCAIM Y.01608</strain>
    </source>
</reference>
<evidence type="ECO:0000313" key="3">
    <source>
        <dbReference type="Proteomes" id="UP000788993"/>
    </source>
</evidence>
<dbReference type="Proteomes" id="UP000788993">
    <property type="component" value="Unassembled WGS sequence"/>
</dbReference>
<dbReference type="EMBL" id="JAEUBD010000014">
    <property type="protein sequence ID" value="KAH3678626.1"/>
    <property type="molecule type" value="Genomic_DNA"/>
</dbReference>
<sequence length="141" mass="15645">MVEYLFSSLAESFSATSIAFASCTRSDVGDGHNEYQRAEEPNKVTDSARVLFTKRVFVDRSVERLGRGAPADDGNDGSKWRTNYDAQRRHFFPEQGEHKRKHAGTQGDPDKRDDPRDGDPDIVEHHGEGAHGNGKDGDAQV</sequence>
<reference evidence="2" key="1">
    <citation type="journal article" date="2021" name="Open Biol.">
        <title>Shared evolutionary footprints suggest mitochondrial oxidative damage underlies multiple complex I losses in fungi.</title>
        <authorList>
            <person name="Schikora-Tamarit M.A."/>
            <person name="Marcet-Houben M."/>
            <person name="Nosek J."/>
            <person name="Gabaldon T."/>
        </authorList>
    </citation>
    <scope>NUCLEOTIDE SEQUENCE</scope>
    <source>
        <strain evidence="2">NCAIM Y.01608</strain>
    </source>
</reference>
<comment type="caution">
    <text evidence="2">The sequence shown here is derived from an EMBL/GenBank/DDBJ whole genome shotgun (WGS) entry which is preliminary data.</text>
</comment>
<feature type="compositionally biased region" description="Basic and acidic residues" evidence="1">
    <location>
        <begin position="108"/>
        <end position="141"/>
    </location>
</feature>
<keyword evidence="3" id="KW-1185">Reference proteome</keyword>
<dbReference type="AlphaFoldDB" id="A0A9P8PUM6"/>
<feature type="region of interest" description="Disordered" evidence="1">
    <location>
        <begin position="62"/>
        <end position="141"/>
    </location>
</feature>
<organism evidence="2 3">
    <name type="scientific">Ogataea polymorpha</name>
    <dbReference type="NCBI Taxonomy" id="460523"/>
    <lineage>
        <taxon>Eukaryota</taxon>
        <taxon>Fungi</taxon>
        <taxon>Dikarya</taxon>
        <taxon>Ascomycota</taxon>
        <taxon>Saccharomycotina</taxon>
        <taxon>Pichiomycetes</taxon>
        <taxon>Pichiales</taxon>
        <taxon>Pichiaceae</taxon>
        <taxon>Ogataea</taxon>
    </lineage>
</organism>
<protein>
    <submittedName>
        <fullName evidence="2">Uncharacterized protein</fullName>
    </submittedName>
</protein>
<proteinExistence type="predicted"/>
<name>A0A9P8PUM6_9ASCO</name>
<accession>A0A9P8PUM6</accession>
<feature type="compositionally biased region" description="Basic and acidic residues" evidence="1">
    <location>
        <begin position="86"/>
        <end position="97"/>
    </location>
</feature>
<evidence type="ECO:0000256" key="1">
    <source>
        <dbReference type="SAM" id="MobiDB-lite"/>
    </source>
</evidence>